<comment type="caution">
    <text evidence="1">The sequence shown here is derived from an EMBL/GenBank/DDBJ whole genome shotgun (WGS) entry which is preliminary data.</text>
</comment>
<dbReference type="Proteomes" id="UP001497680">
    <property type="component" value="Unassembled WGS sequence"/>
</dbReference>
<protein>
    <submittedName>
        <fullName evidence="1">Ankyrin</fullName>
    </submittedName>
</protein>
<name>A0ACC0CRC6_9PEZI</name>
<accession>A0ACC0CRC6</accession>
<gene>
    <name evidence="1" type="ORF">F4821DRAFT_201864</name>
</gene>
<proteinExistence type="predicted"/>
<organism evidence="1 2">
    <name type="scientific">Hypoxylon rubiginosum</name>
    <dbReference type="NCBI Taxonomy" id="110542"/>
    <lineage>
        <taxon>Eukaryota</taxon>
        <taxon>Fungi</taxon>
        <taxon>Dikarya</taxon>
        <taxon>Ascomycota</taxon>
        <taxon>Pezizomycotina</taxon>
        <taxon>Sordariomycetes</taxon>
        <taxon>Xylariomycetidae</taxon>
        <taxon>Xylariales</taxon>
        <taxon>Hypoxylaceae</taxon>
        <taxon>Hypoxylon</taxon>
    </lineage>
</organism>
<keyword evidence="2" id="KW-1185">Reference proteome</keyword>
<sequence length="490" mass="55712">MPAITLFSLPSEVVRLIFRCIVYSRKFRRVMLIRLVNRQFKFYIDDTVFSLRVLSQFVHLNLPVGYLKPDLNLWNEAWSSYAFSYLAYQVRREGPTTSLLGRVYRAAKAFCDRNDDSEAFATCLNSLVRLASLHCFQSLLHDPNAEAEECPNSELEADLAVAAVYLGEKSYVEGLIAGGTRFLCTLYTPDVHSTVFGYAFRAATRQGNLDIIKLLLSCNPKCRDAAALSKCQWYIICDACFYDYRAALDHAFDLRPIRLPEAKAERRGSRDREIVEIMFNKAGWPDHYERAAAILGPANRIFKLPRGTPTACLTRSVSDDKEEMVRYFLGKGVSPNADGKHMNIHHLPLLSAIRYRRWSIFKILVDAGADPSQYPKTGELLMEAIWAGSVPLTRFLLDRGLDVNDGFPCAIALAVFTENTAMFRLLRERGARLDTPETGGWAMALATLHGLDSMVNLLVREGVPKDYILYRVGRFNELDWWYKRLWLVSP</sequence>
<reference evidence="1 2" key="1">
    <citation type="journal article" date="2022" name="New Phytol.">
        <title>Ecological generalism drives hyperdiversity of secondary metabolite gene clusters in xylarialean endophytes.</title>
        <authorList>
            <person name="Franco M.E.E."/>
            <person name="Wisecaver J.H."/>
            <person name="Arnold A.E."/>
            <person name="Ju Y.M."/>
            <person name="Slot J.C."/>
            <person name="Ahrendt S."/>
            <person name="Moore L.P."/>
            <person name="Eastman K.E."/>
            <person name="Scott K."/>
            <person name="Konkel Z."/>
            <person name="Mondo S.J."/>
            <person name="Kuo A."/>
            <person name="Hayes R.D."/>
            <person name="Haridas S."/>
            <person name="Andreopoulos B."/>
            <person name="Riley R."/>
            <person name="LaButti K."/>
            <person name="Pangilinan J."/>
            <person name="Lipzen A."/>
            <person name="Amirebrahimi M."/>
            <person name="Yan J."/>
            <person name="Adam C."/>
            <person name="Keymanesh K."/>
            <person name="Ng V."/>
            <person name="Louie K."/>
            <person name="Northen T."/>
            <person name="Drula E."/>
            <person name="Henrissat B."/>
            <person name="Hsieh H.M."/>
            <person name="Youens-Clark K."/>
            <person name="Lutzoni F."/>
            <person name="Miadlikowska J."/>
            <person name="Eastwood D.C."/>
            <person name="Hamelin R.C."/>
            <person name="Grigoriev I.V."/>
            <person name="U'Ren J.M."/>
        </authorList>
    </citation>
    <scope>NUCLEOTIDE SEQUENCE [LARGE SCALE GENOMIC DNA]</scope>
    <source>
        <strain evidence="1 2">ER1909</strain>
    </source>
</reference>
<evidence type="ECO:0000313" key="2">
    <source>
        <dbReference type="Proteomes" id="UP001497680"/>
    </source>
</evidence>
<evidence type="ECO:0000313" key="1">
    <source>
        <dbReference type="EMBL" id="KAI6083011.1"/>
    </source>
</evidence>
<dbReference type="EMBL" id="MU394359">
    <property type="protein sequence ID" value="KAI6083011.1"/>
    <property type="molecule type" value="Genomic_DNA"/>
</dbReference>